<protein>
    <submittedName>
        <fullName evidence="1">Uncharacterized protein</fullName>
    </submittedName>
</protein>
<dbReference type="AlphaFoldDB" id="A0A6F8ZG63"/>
<gene>
    <name evidence="1" type="ORF">R50_1365</name>
</gene>
<accession>A0A6F8ZG63</accession>
<evidence type="ECO:0000313" key="2">
    <source>
        <dbReference type="Proteomes" id="UP000503399"/>
    </source>
</evidence>
<name>A0A6F8ZG63_9FIRM</name>
<organism evidence="1 2">
    <name type="scientific">Candidatus Hydrogenisulfobacillus filiaventi</name>
    <dbReference type="NCBI Taxonomy" id="2707344"/>
    <lineage>
        <taxon>Bacteria</taxon>
        <taxon>Bacillati</taxon>
        <taxon>Bacillota</taxon>
        <taxon>Clostridia</taxon>
        <taxon>Eubacteriales</taxon>
        <taxon>Clostridiales Family XVII. Incertae Sedis</taxon>
        <taxon>Candidatus Hydrogenisulfobacillus</taxon>
    </lineage>
</organism>
<reference evidence="1 2" key="1">
    <citation type="submission" date="2020-02" db="EMBL/GenBank/DDBJ databases">
        <authorList>
            <person name="Hogendoorn C."/>
        </authorList>
    </citation>
    <scope>NUCLEOTIDE SEQUENCE [LARGE SCALE GENOMIC DNA]</scope>
    <source>
        <strain evidence="1">R501</strain>
    </source>
</reference>
<dbReference type="EMBL" id="LR778114">
    <property type="protein sequence ID" value="CAB1128871.1"/>
    <property type="molecule type" value="Genomic_DNA"/>
</dbReference>
<proteinExistence type="predicted"/>
<sequence>MQGMTSGWGTSLRGLGALIALIVRYPEVSTVQYDPGEAALTVSFLIRGPLEGWEELESGLREMLEAYRALMGDPARRIEFQVTPFEGISVVSLIRDTGTLSVEEIGMAIEVLHDRYDTALLADPHDLMEEELVLQEETIQAGLEALRMGTERNLIALREEGRVVVFNT</sequence>
<dbReference type="KEGG" id="hfv:R50_1365"/>
<keyword evidence="2" id="KW-1185">Reference proteome</keyword>
<dbReference type="Proteomes" id="UP000503399">
    <property type="component" value="Chromosome"/>
</dbReference>
<evidence type="ECO:0000313" key="1">
    <source>
        <dbReference type="EMBL" id="CAB1128871.1"/>
    </source>
</evidence>